<dbReference type="Proteomes" id="UP001165263">
    <property type="component" value="Unassembled WGS sequence"/>
</dbReference>
<name>A0ABT2C4F7_9BURK</name>
<accession>A0ABT2C4F7</accession>
<reference evidence="3" key="1">
    <citation type="submission" date="2022-08" db="EMBL/GenBank/DDBJ databases">
        <title>Reclassification of Massilia species as members of the genera Telluria, Duganella, Pseudoduganella, Mokoshia gen. nov. and Zemynaea gen. nov. using orthogonal and non-orthogonal genome-based approaches.</title>
        <authorList>
            <person name="Bowman J.P."/>
        </authorList>
    </citation>
    <scope>NUCLEOTIDE SEQUENCE</scope>
    <source>
        <strain evidence="3">LMG 11547</strain>
    </source>
</reference>
<feature type="chain" id="PRO_5045799214" evidence="1">
    <location>
        <begin position="24"/>
        <end position="213"/>
    </location>
</feature>
<dbReference type="InterPro" id="IPR013424">
    <property type="entry name" value="Ice-binding_C"/>
</dbReference>
<dbReference type="EMBL" id="JANUHC010000007">
    <property type="protein sequence ID" value="MCS0631534.1"/>
    <property type="molecule type" value="Genomic_DNA"/>
</dbReference>
<evidence type="ECO:0000259" key="2">
    <source>
        <dbReference type="Pfam" id="PF07589"/>
    </source>
</evidence>
<gene>
    <name evidence="3" type="ORF">NX786_19580</name>
</gene>
<evidence type="ECO:0000313" key="4">
    <source>
        <dbReference type="Proteomes" id="UP001165263"/>
    </source>
</evidence>
<keyword evidence="1" id="KW-0732">Signal</keyword>
<keyword evidence="4" id="KW-1185">Reference proteome</keyword>
<dbReference type="NCBIfam" id="TIGR02595">
    <property type="entry name" value="PEP_CTERM"/>
    <property type="match status" value="1"/>
</dbReference>
<evidence type="ECO:0000256" key="1">
    <source>
        <dbReference type="SAM" id="SignalP"/>
    </source>
</evidence>
<evidence type="ECO:0000313" key="3">
    <source>
        <dbReference type="EMBL" id="MCS0631534.1"/>
    </source>
</evidence>
<dbReference type="RefSeq" id="WP_259450602.1">
    <property type="nucleotide sequence ID" value="NZ_CP119520.1"/>
</dbReference>
<protein>
    <submittedName>
        <fullName evidence="3">PEP-CTERM sorting domain-containing protein</fullName>
    </submittedName>
</protein>
<comment type="caution">
    <text evidence="3">The sequence shown here is derived from an EMBL/GenBank/DDBJ whole genome shotgun (WGS) entry which is preliminary data.</text>
</comment>
<organism evidence="3 4">
    <name type="scientific">Telluria mixta</name>
    <dbReference type="NCBI Taxonomy" id="34071"/>
    <lineage>
        <taxon>Bacteria</taxon>
        <taxon>Pseudomonadati</taxon>
        <taxon>Pseudomonadota</taxon>
        <taxon>Betaproteobacteria</taxon>
        <taxon>Burkholderiales</taxon>
        <taxon>Oxalobacteraceae</taxon>
        <taxon>Telluria group</taxon>
        <taxon>Telluria</taxon>
    </lineage>
</organism>
<dbReference type="Pfam" id="PF07589">
    <property type="entry name" value="PEP-CTERM"/>
    <property type="match status" value="1"/>
</dbReference>
<feature type="signal peptide" evidence="1">
    <location>
        <begin position="1"/>
        <end position="23"/>
    </location>
</feature>
<feature type="domain" description="Ice-binding protein C-terminal" evidence="2">
    <location>
        <begin position="188"/>
        <end position="211"/>
    </location>
</feature>
<proteinExistence type="predicted"/>
<sequence>MISFVRNLSMAACLAALSLPAAAGVANIWTNDTYTDTGALGQTWTVSWSGWNAYEMGSDVAIEGPDLGYSFRSPRPGDAYNGTPTQTYVFATTAAHSGDLALVIDLSSNGLWANSATDMYIWQGDTDHKTRLAGATGDAVERADVTLNLTAGQAWGFMAVSGSIGDDTHYSGNLYGNFNVTAAGPSGDVPEPASLALLGLGALGAIAARRRKG</sequence>